<organism evidence="1">
    <name type="scientific">Rhizophora mucronata</name>
    <name type="common">Asiatic mangrove</name>
    <dbReference type="NCBI Taxonomy" id="61149"/>
    <lineage>
        <taxon>Eukaryota</taxon>
        <taxon>Viridiplantae</taxon>
        <taxon>Streptophyta</taxon>
        <taxon>Embryophyta</taxon>
        <taxon>Tracheophyta</taxon>
        <taxon>Spermatophyta</taxon>
        <taxon>Magnoliopsida</taxon>
        <taxon>eudicotyledons</taxon>
        <taxon>Gunneridae</taxon>
        <taxon>Pentapetalae</taxon>
        <taxon>rosids</taxon>
        <taxon>fabids</taxon>
        <taxon>Malpighiales</taxon>
        <taxon>Rhizophoraceae</taxon>
        <taxon>Rhizophora</taxon>
    </lineage>
</organism>
<dbReference type="AlphaFoldDB" id="A0A2P2PC49"/>
<reference evidence="1" key="1">
    <citation type="submission" date="2018-02" db="EMBL/GenBank/DDBJ databases">
        <title>Rhizophora mucronata_Transcriptome.</title>
        <authorList>
            <person name="Meera S.P."/>
            <person name="Sreeshan A."/>
            <person name="Augustine A."/>
        </authorList>
    </citation>
    <scope>NUCLEOTIDE SEQUENCE</scope>
    <source>
        <tissue evidence="1">Leaf</tissue>
    </source>
</reference>
<dbReference type="EMBL" id="GGEC01071717">
    <property type="protein sequence ID" value="MBX52201.1"/>
    <property type="molecule type" value="Transcribed_RNA"/>
</dbReference>
<evidence type="ECO:0000313" key="1">
    <source>
        <dbReference type="EMBL" id="MBX52201.1"/>
    </source>
</evidence>
<name>A0A2P2PC49_RHIMU</name>
<accession>A0A2P2PC49</accession>
<protein>
    <submittedName>
        <fullName evidence="1">Uncharacterized protein</fullName>
    </submittedName>
</protein>
<sequence length="23" mass="2583">MLMTFSLTLIVGVTCGRMPFFMS</sequence>
<proteinExistence type="predicted"/>